<evidence type="ECO:0000313" key="2">
    <source>
        <dbReference type="EMBL" id="KAA8567851.1"/>
    </source>
</evidence>
<evidence type="ECO:0000313" key="3">
    <source>
        <dbReference type="Proteomes" id="UP000322873"/>
    </source>
</evidence>
<sequence length="450" mass="49376">MASVRSYKPSSYFTADGVPSKHHHHTRPHPKPSYPSSSSSVSASSDEDIIASLKGLALQSRTKEITSTSNSSSTNSSPRYGTPGMHVDTISTFNTQSRKKTIPMPITIEKSTRKRVYTPLTGRGELPGGYFPGFADDPEILTSTTLLSTSRPKDSPETKPFTMSSMLSSMDSPINSPSSDSTARGPPSIVSSPFILPETLVIPKGKYYPSNYTSSPASPAQGLPSSILNGDDPRILNEKLQKYQRDMIEQARTVHAQVTSSPGVSVPGSKPISPRLLPLGSPGPITPFELEESSGYLIAGQIRSSGLTEGGLRENEAIGRMIRIEEERRRREGFSGEDKISFHHPGRLRNHRLTSISCIGSFYVFGKRIKTPRTNHAHSAAHFINPHLLHESSPQSITLHVSTHEIPFSSSAEMNHELFTANFPLSCQISPWSFDKIDYLRCSFFVFFLV</sequence>
<dbReference type="AlphaFoldDB" id="A0A5M9JEW4"/>
<evidence type="ECO:0000256" key="1">
    <source>
        <dbReference type="SAM" id="MobiDB-lite"/>
    </source>
</evidence>
<dbReference type="Proteomes" id="UP000322873">
    <property type="component" value="Unassembled WGS sequence"/>
</dbReference>
<feature type="region of interest" description="Disordered" evidence="1">
    <location>
        <begin position="59"/>
        <end position="84"/>
    </location>
</feature>
<dbReference type="VEuPathDB" id="FungiDB:MFRU_010g00630"/>
<feature type="region of interest" description="Disordered" evidence="1">
    <location>
        <begin position="144"/>
        <end position="190"/>
    </location>
</feature>
<feature type="compositionally biased region" description="Basic residues" evidence="1">
    <location>
        <begin position="20"/>
        <end position="30"/>
    </location>
</feature>
<dbReference type="EMBL" id="VICG01000010">
    <property type="protein sequence ID" value="KAA8567851.1"/>
    <property type="molecule type" value="Genomic_DNA"/>
</dbReference>
<keyword evidence="3" id="KW-1185">Reference proteome</keyword>
<feature type="compositionally biased region" description="Polar residues" evidence="1">
    <location>
        <begin position="213"/>
        <end position="228"/>
    </location>
</feature>
<reference evidence="2 3" key="1">
    <citation type="submission" date="2019-06" db="EMBL/GenBank/DDBJ databases">
        <title>Genome Sequence of the Brown Rot Fungal Pathogen Monilinia fructicola.</title>
        <authorList>
            <person name="De Miccolis Angelini R.M."/>
            <person name="Landi L."/>
            <person name="Abate D."/>
            <person name="Pollastro S."/>
            <person name="Romanazzi G."/>
            <person name="Faretra F."/>
        </authorList>
    </citation>
    <scope>NUCLEOTIDE SEQUENCE [LARGE SCALE GENOMIC DNA]</scope>
    <source>
        <strain evidence="2 3">Mfrc123</strain>
    </source>
</reference>
<feature type="region of interest" description="Disordered" evidence="1">
    <location>
        <begin position="1"/>
        <end position="46"/>
    </location>
</feature>
<organism evidence="2 3">
    <name type="scientific">Monilinia fructicola</name>
    <name type="common">Brown rot fungus</name>
    <name type="synonym">Ciboria fructicola</name>
    <dbReference type="NCBI Taxonomy" id="38448"/>
    <lineage>
        <taxon>Eukaryota</taxon>
        <taxon>Fungi</taxon>
        <taxon>Dikarya</taxon>
        <taxon>Ascomycota</taxon>
        <taxon>Pezizomycotina</taxon>
        <taxon>Leotiomycetes</taxon>
        <taxon>Helotiales</taxon>
        <taxon>Sclerotiniaceae</taxon>
        <taxon>Monilinia</taxon>
    </lineage>
</organism>
<gene>
    <name evidence="2" type="ORF">EYC84_008305</name>
</gene>
<proteinExistence type="predicted"/>
<feature type="compositionally biased region" description="Low complexity" evidence="1">
    <location>
        <begin position="168"/>
        <end position="181"/>
    </location>
</feature>
<comment type="caution">
    <text evidence="2">The sequence shown here is derived from an EMBL/GenBank/DDBJ whole genome shotgun (WGS) entry which is preliminary data.</text>
</comment>
<accession>A0A5M9JEW4</accession>
<name>A0A5M9JEW4_MONFR</name>
<feature type="region of interest" description="Disordered" evidence="1">
    <location>
        <begin position="213"/>
        <end position="232"/>
    </location>
</feature>
<protein>
    <submittedName>
        <fullName evidence="2">Uncharacterized protein</fullName>
    </submittedName>
</protein>
<feature type="compositionally biased region" description="Low complexity" evidence="1">
    <location>
        <begin position="66"/>
        <end position="77"/>
    </location>
</feature>
<feature type="compositionally biased region" description="Low complexity" evidence="1">
    <location>
        <begin position="34"/>
        <end position="44"/>
    </location>
</feature>